<dbReference type="Proteomes" id="UP000270471">
    <property type="component" value="Unassembled WGS sequence"/>
</dbReference>
<evidence type="ECO:0000313" key="9">
    <source>
        <dbReference type="EMBL" id="RMB81389.1"/>
    </source>
</evidence>
<dbReference type="GO" id="GO:0004553">
    <property type="term" value="F:hydrolase activity, hydrolyzing O-glycosyl compounds"/>
    <property type="evidence" value="ECO:0007669"/>
    <property type="project" value="InterPro"/>
</dbReference>
<dbReference type="InterPro" id="IPR023296">
    <property type="entry name" value="Glyco_hydro_beta-prop_sf"/>
</dbReference>
<keyword evidence="4" id="KW-0119">Carbohydrate metabolism</keyword>
<keyword evidence="5 7" id="KW-0326">Glycosidase</keyword>
<keyword evidence="2" id="KW-0624">Polysaccharide degradation</keyword>
<keyword evidence="2" id="KW-0858">Xylan degradation</keyword>
<evidence type="ECO:0000256" key="8">
    <source>
        <dbReference type="SAM" id="SignalP"/>
    </source>
</evidence>
<dbReference type="Gene3D" id="2.115.10.20">
    <property type="entry name" value="Glycosyl hydrolase domain, family 43"/>
    <property type="match status" value="1"/>
</dbReference>
<dbReference type="GO" id="GO:0045493">
    <property type="term" value="P:xylan catabolic process"/>
    <property type="evidence" value="ECO:0007669"/>
    <property type="project" value="UniProtKB-KW"/>
</dbReference>
<evidence type="ECO:0000256" key="7">
    <source>
        <dbReference type="RuleBase" id="RU361187"/>
    </source>
</evidence>
<dbReference type="InterPro" id="IPR052176">
    <property type="entry name" value="Glycosyl_Hydrlase_43_Enz"/>
</dbReference>
<dbReference type="PANTHER" id="PTHR43772">
    <property type="entry name" value="ENDO-1,4-BETA-XYLANASE"/>
    <property type="match status" value="1"/>
</dbReference>
<gene>
    <name evidence="9" type="ORF">CTZ28_34755</name>
</gene>
<proteinExistence type="inferred from homology"/>
<feature type="site" description="Important for catalytic activity, responsible for pKa modulation of the active site Glu and correct orientation of both the proton donor and substrate" evidence="6">
    <location>
        <position position="185"/>
    </location>
</feature>
<dbReference type="PANTHER" id="PTHR43772:SF2">
    <property type="entry name" value="PUTATIVE (AFU_ORTHOLOGUE AFUA_2G04480)-RELATED"/>
    <property type="match status" value="1"/>
</dbReference>
<keyword evidence="8" id="KW-0732">Signal</keyword>
<name>A0A3M0I5J1_9ACTN</name>
<dbReference type="AlphaFoldDB" id="A0A3M0I5J1"/>
<reference evidence="9 10" key="1">
    <citation type="submission" date="2017-11" db="EMBL/GenBank/DDBJ databases">
        <title>Draft genome of actinobacteria isolated from guarana (Paullinia cupana (Mart.) Ducke.</title>
        <authorList>
            <person name="Siqueira K.A."/>
            <person name="Liotti R.G."/>
            <person name="Mendes T.A.O."/>
            <person name="Soares M.A."/>
        </authorList>
    </citation>
    <scope>NUCLEOTIDE SEQUENCE [LARGE SCALE GENOMIC DNA]</scope>
    <source>
        <strain evidence="9 10">193</strain>
    </source>
</reference>
<comment type="caution">
    <text evidence="9">The sequence shown here is derived from an EMBL/GenBank/DDBJ whole genome shotgun (WGS) entry which is preliminary data.</text>
</comment>
<evidence type="ECO:0000256" key="1">
    <source>
        <dbReference type="ARBA" id="ARBA00009865"/>
    </source>
</evidence>
<protein>
    <recommendedName>
        <fullName evidence="11">Glycoside hydrolase</fullName>
    </recommendedName>
</protein>
<dbReference type="InterPro" id="IPR006710">
    <property type="entry name" value="Glyco_hydro_43"/>
</dbReference>
<evidence type="ECO:0000256" key="2">
    <source>
        <dbReference type="ARBA" id="ARBA00022651"/>
    </source>
</evidence>
<keyword evidence="3 7" id="KW-0378">Hydrolase</keyword>
<comment type="similarity">
    <text evidence="1 7">Belongs to the glycosyl hydrolase 43 family.</text>
</comment>
<dbReference type="Pfam" id="PF04616">
    <property type="entry name" value="Glyco_hydro_43"/>
    <property type="match status" value="1"/>
</dbReference>
<feature type="signal peptide" evidence="8">
    <location>
        <begin position="1"/>
        <end position="36"/>
    </location>
</feature>
<feature type="chain" id="PRO_5018181088" description="Glycoside hydrolase" evidence="8">
    <location>
        <begin position="37"/>
        <end position="381"/>
    </location>
</feature>
<dbReference type="RefSeq" id="WP_121893763.1">
    <property type="nucleotide sequence ID" value="NZ_PENI01000031.1"/>
</dbReference>
<accession>A0A3M0I5J1</accession>
<dbReference type="OrthoDB" id="9758923at2"/>
<evidence type="ECO:0000256" key="4">
    <source>
        <dbReference type="ARBA" id="ARBA00023277"/>
    </source>
</evidence>
<dbReference type="EMBL" id="PENI01000031">
    <property type="protein sequence ID" value="RMB81389.1"/>
    <property type="molecule type" value="Genomic_DNA"/>
</dbReference>
<evidence type="ECO:0000256" key="3">
    <source>
        <dbReference type="ARBA" id="ARBA00022801"/>
    </source>
</evidence>
<organism evidence="9 10">
    <name type="scientific">Streptomyces shenzhenensis</name>
    <dbReference type="NCBI Taxonomy" id="943815"/>
    <lineage>
        <taxon>Bacteria</taxon>
        <taxon>Bacillati</taxon>
        <taxon>Actinomycetota</taxon>
        <taxon>Actinomycetes</taxon>
        <taxon>Kitasatosporales</taxon>
        <taxon>Streptomycetaceae</taxon>
        <taxon>Streptomyces</taxon>
    </lineage>
</organism>
<evidence type="ECO:0000313" key="10">
    <source>
        <dbReference type="Proteomes" id="UP000270471"/>
    </source>
</evidence>
<evidence type="ECO:0008006" key="11">
    <source>
        <dbReference type="Google" id="ProtNLM"/>
    </source>
</evidence>
<dbReference type="SUPFAM" id="SSF75005">
    <property type="entry name" value="Arabinanase/levansucrase/invertase"/>
    <property type="match status" value="1"/>
</dbReference>
<evidence type="ECO:0000256" key="5">
    <source>
        <dbReference type="ARBA" id="ARBA00023295"/>
    </source>
</evidence>
<keyword evidence="10" id="KW-1185">Reference proteome</keyword>
<evidence type="ECO:0000256" key="6">
    <source>
        <dbReference type="PIRSR" id="PIRSR606710-2"/>
    </source>
</evidence>
<sequence>MSDLPDSGGRVKCRLVKVTALALGLAAIAGIGTAAAQPPSFLPSAASAVDPADESKDFPFPDPDTIALQNGSGRYITYGTSSGGKYIPYAVHGSGGSVGTSPVIAGDALRGGGGAWVDNSKGIWAPGAFHHVKNGVGRYYLFYAGLRKGTSQRCIGVASSTSPFAGFRAQPTPLACPTNNDWAIDPDVTRGPNGAVWMTWRDGQRAHPGESALSVMMLRFRNDGTVQRNSTPHVMLRSDNLAWPRYQVGRNKSVIENPSAVFLRGNWYLFYSGNRWQTNNYATGIAFCGKKIDTATCGPMPGPRRAWFSYSGPGPHLPSDMRMRALPGNKRGPGAMSVYFAHNGQPWATWHYLTGSGRKSRTGKLHIVGTGSTADFRITSS</sequence>